<dbReference type="EMBL" id="SVNY01000001">
    <property type="protein sequence ID" value="MBE6832129.1"/>
    <property type="molecule type" value="Genomic_DNA"/>
</dbReference>
<evidence type="ECO:0000256" key="9">
    <source>
        <dbReference type="ARBA" id="ARBA00023239"/>
    </source>
</evidence>
<evidence type="ECO:0000256" key="5">
    <source>
        <dbReference type="ARBA" id="ARBA00022485"/>
    </source>
</evidence>
<evidence type="ECO:0000256" key="7">
    <source>
        <dbReference type="ARBA" id="ARBA00023004"/>
    </source>
</evidence>
<gene>
    <name evidence="13" type="primary">sdaAA</name>
    <name evidence="13" type="ORF">E7512_00850</name>
</gene>
<keyword evidence="4 11" id="KW-0312">Gluconeogenesis</keyword>
<feature type="domain" description="Serine dehydratase-like alpha subunit" evidence="12">
    <location>
        <begin position="15"/>
        <end position="275"/>
    </location>
</feature>
<keyword evidence="5 11" id="KW-0004">4Fe-4S</keyword>
<comment type="caution">
    <text evidence="13">The sequence shown here is derived from an EMBL/GenBank/DDBJ whole genome shotgun (WGS) entry which is preliminary data.</text>
</comment>
<name>A0A928KQ77_9FIRM</name>
<keyword evidence="7 11" id="KW-0408">Iron</keyword>
<dbReference type="PANTHER" id="PTHR30182">
    <property type="entry name" value="L-SERINE DEHYDRATASE"/>
    <property type="match status" value="1"/>
</dbReference>
<keyword evidence="6 11" id="KW-0479">Metal-binding</keyword>
<evidence type="ECO:0000256" key="8">
    <source>
        <dbReference type="ARBA" id="ARBA00023014"/>
    </source>
</evidence>
<evidence type="ECO:0000256" key="4">
    <source>
        <dbReference type="ARBA" id="ARBA00022432"/>
    </source>
</evidence>
<dbReference type="AlphaFoldDB" id="A0A928KQ77"/>
<evidence type="ECO:0000256" key="2">
    <source>
        <dbReference type="ARBA" id="ARBA00004742"/>
    </source>
</evidence>
<evidence type="ECO:0000256" key="3">
    <source>
        <dbReference type="ARBA" id="ARBA00008636"/>
    </source>
</evidence>
<evidence type="ECO:0000313" key="13">
    <source>
        <dbReference type="EMBL" id="MBE6832129.1"/>
    </source>
</evidence>
<dbReference type="GO" id="GO:0006094">
    <property type="term" value="P:gluconeogenesis"/>
    <property type="evidence" value="ECO:0007669"/>
    <property type="project" value="UniProtKB-KW"/>
</dbReference>
<dbReference type="RefSeq" id="WP_326839697.1">
    <property type="nucleotide sequence ID" value="NZ_SVNY01000001.1"/>
</dbReference>
<organism evidence="13 14">
    <name type="scientific">Faecalispora sporosphaeroides</name>
    <dbReference type="NCBI Taxonomy" id="1549"/>
    <lineage>
        <taxon>Bacteria</taxon>
        <taxon>Bacillati</taxon>
        <taxon>Bacillota</taxon>
        <taxon>Clostridia</taxon>
        <taxon>Eubacteriales</taxon>
        <taxon>Oscillospiraceae</taxon>
        <taxon>Faecalispora</taxon>
    </lineage>
</organism>
<reference evidence="13" key="1">
    <citation type="submission" date="2019-04" db="EMBL/GenBank/DDBJ databases">
        <title>Evolution of Biomass-Degrading Anaerobic Consortia Revealed by Metagenomics.</title>
        <authorList>
            <person name="Peng X."/>
        </authorList>
    </citation>
    <scope>NUCLEOTIDE SEQUENCE</scope>
    <source>
        <strain evidence="13">SIG551</strain>
    </source>
</reference>
<dbReference type="InterPro" id="IPR004642">
    <property type="entry name" value="Ser_deHydtase_asu"/>
</dbReference>
<dbReference type="PANTHER" id="PTHR30182:SF1">
    <property type="entry name" value="L-SERINE DEHYDRATASE 1"/>
    <property type="match status" value="1"/>
</dbReference>
<evidence type="ECO:0000256" key="1">
    <source>
        <dbReference type="ARBA" id="ARBA00001966"/>
    </source>
</evidence>
<evidence type="ECO:0000256" key="6">
    <source>
        <dbReference type="ARBA" id="ARBA00022723"/>
    </source>
</evidence>
<evidence type="ECO:0000256" key="10">
    <source>
        <dbReference type="ARBA" id="ARBA00049406"/>
    </source>
</evidence>
<comment type="catalytic activity">
    <reaction evidence="10 11">
        <text>L-serine = pyruvate + NH4(+)</text>
        <dbReference type="Rhea" id="RHEA:19169"/>
        <dbReference type="ChEBI" id="CHEBI:15361"/>
        <dbReference type="ChEBI" id="CHEBI:28938"/>
        <dbReference type="ChEBI" id="CHEBI:33384"/>
        <dbReference type="EC" id="4.3.1.17"/>
    </reaction>
</comment>
<comment type="cofactor">
    <cofactor evidence="1 11">
        <name>[4Fe-4S] cluster</name>
        <dbReference type="ChEBI" id="CHEBI:49883"/>
    </cofactor>
</comment>
<dbReference type="EC" id="4.3.1.17" evidence="11"/>
<dbReference type="GO" id="GO:0003941">
    <property type="term" value="F:L-serine ammonia-lyase activity"/>
    <property type="evidence" value="ECO:0007669"/>
    <property type="project" value="UniProtKB-UniRule"/>
</dbReference>
<proteinExistence type="inferred from homology"/>
<keyword evidence="9 11" id="KW-0456">Lyase</keyword>
<dbReference type="InterPro" id="IPR051318">
    <property type="entry name" value="Fe-S_L-Ser"/>
</dbReference>
<protein>
    <recommendedName>
        <fullName evidence="11">L-serine dehydratase</fullName>
        <ecNumber evidence="11">4.3.1.17</ecNumber>
    </recommendedName>
</protein>
<accession>A0A928KQ77</accession>
<evidence type="ECO:0000259" key="12">
    <source>
        <dbReference type="Pfam" id="PF03313"/>
    </source>
</evidence>
<comment type="similarity">
    <text evidence="3 11">Belongs to the iron-sulfur dependent L-serine dehydratase family.</text>
</comment>
<dbReference type="Pfam" id="PF03313">
    <property type="entry name" value="SDH_alpha"/>
    <property type="match status" value="1"/>
</dbReference>
<dbReference type="InterPro" id="IPR005130">
    <property type="entry name" value="Ser_deHydtase-like_asu"/>
</dbReference>
<dbReference type="GO" id="GO:0051539">
    <property type="term" value="F:4 iron, 4 sulfur cluster binding"/>
    <property type="evidence" value="ECO:0007669"/>
    <property type="project" value="UniProtKB-UniRule"/>
</dbReference>
<evidence type="ECO:0000313" key="14">
    <source>
        <dbReference type="Proteomes" id="UP000754750"/>
    </source>
</evidence>
<dbReference type="Proteomes" id="UP000754750">
    <property type="component" value="Unassembled WGS sequence"/>
</dbReference>
<comment type="pathway">
    <text evidence="2">Carbohydrate biosynthesis; gluconeogenesis.</text>
</comment>
<dbReference type="NCBIfam" id="TIGR00718">
    <property type="entry name" value="sda_alpha"/>
    <property type="match status" value="1"/>
</dbReference>
<dbReference type="GO" id="GO:0046872">
    <property type="term" value="F:metal ion binding"/>
    <property type="evidence" value="ECO:0007669"/>
    <property type="project" value="UniProtKB-KW"/>
</dbReference>
<sequence>MYRSAEDLLSQTQERSVPLWRIVLENEMELTEKTEQQVFDRLEATYRVMERSATKALFTPQRAIGGLITGVSRIQNEYSNLDSSLCGSWINRSMALAFSCSEVNAAMGKICAAPTAGACGILPAVLLSVREKRSLTLRETLCGLLTAAGLGAIITRNATVAGAEGGCQAECGVAAAMASAAAVELCHGSPEAALHAGSFCLMNAMGLVCDPVAGLVQVPCAQRNASQTVNALLSADWALAGQRSVIPPDQVIAAMYHTGKMLPTQLRETAQGGLAATPAAKSIFENIFLKHEETKAF</sequence>
<keyword evidence="8 11" id="KW-0411">Iron-sulfur</keyword>
<evidence type="ECO:0000256" key="11">
    <source>
        <dbReference type="RuleBase" id="RU366059"/>
    </source>
</evidence>